<dbReference type="Proteomes" id="UP001054837">
    <property type="component" value="Unassembled WGS sequence"/>
</dbReference>
<sequence>MTTREIITVGKAGLGPNAPSGNQRLMASWLCSISRPRGKRGELLWSVLLYSASSLGAQETNPLQFNIHQTFTNPSKSNAIMTPSRILFLSIPETRTVSTLPETRSIIMTSLDESRTRFSLGARHAVPDSLTY</sequence>
<dbReference type="AlphaFoldDB" id="A0AAV4WMV0"/>
<proteinExistence type="predicted"/>
<comment type="caution">
    <text evidence="1">The sequence shown here is derived from an EMBL/GenBank/DDBJ whole genome shotgun (WGS) entry which is preliminary data.</text>
</comment>
<gene>
    <name evidence="1" type="ORF">CDAR_608541</name>
</gene>
<accession>A0AAV4WMV0</accession>
<keyword evidence="2" id="KW-1185">Reference proteome</keyword>
<organism evidence="1 2">
    <name type="scientific">Caerostris darwini</name>
    <dbReference type="NCBI Taxonomy" id="1538125"/>
    <lineage>
        <taxon>Eukaryota</taxon>
        <taxon>Metazoa</taxon>
        <taxon>Ecdysozoa</taxon>
        <taxon>Arthropoda</taxon>
        <taxon>Chelicerata</taxon>
        <taxon>Arachnida</taxon>
        <taxon>Araneae</taxon>
        <taxon>Araneomorphae</taxon>
        <taxon>Entelegynae</taxon>
        <taxon>Araneoidea</taxon>
        <taxon>Araneidae</taxon>
        <taxon>Caerostris</taxon>
    </lineage>
</organism>
<evidence type="ECO:0000313" key="2">
    <source>
        <dbReference type="Proteomes" id="UP001054837"/>
    </source>
</evidence>
<reference evidence="1 2" key="1">
    <citation type="submission" date="2021-06" db="EMBL/GenBank/DDBJ databases">
        <title>Caerostris darwini draft genome.</title>
        <authorList>
            <person name="Kono N."/>
            <person name="Arakawa K."/>
        </authorList>
    </citation>
    <scope>NUCLEOTIDE SEQUENCE [LARGE SCALE GENOMIC DNA]</scope>
</reference>
<evidence type="ECO:0000313" key="1">
    <source>
        <dbReference type="EMBL" id="GIY82755.1"/>
    </source>
</evidence>
<name>A0AAV4WMV0_9ARAC</name>
<dbReference type="EMBL" id="BPLQ01014740">
    <property type="protein sequence ID" value="GIY82755.1"/>
    <property type="molecule type" value="Genomic_DNA"/>
</dbReference>
<protein>
    <submittedName>
        <fullName evidence="1">Uncharacterized protein</fullName>
    </submittedName>
</protein>